<evidence type="ECO:0000256" key="1">
    <source>
        <dbReference type="SAM" id="Phobius"/>
    </source>
</evidence>
<dbReference type="PANTHER" id="PTHR44825:SF1">
    <property type="entry name" value="DNAJ HOMOLOG SUBFAMILY C MEMBER 4"/>
    <property type="match status" value="1"/>
</dbReference>
<keyword evidence="1" id="KW-0812">Transmembrane</keyword>
<dbReference type="PANTHER" id="PTHR44825">
    <property type="match status" value="1"/>
</dbReference>
<reference evidence="3" key="1">
    <citation type="submission" date="2022-03" db="EMBL/GenBank/DDBJ databases">
        <authorList>
            <person name="Lindestad O."/>
        </authorList>
    </citation>
    <scope>NUCLEOTIDE SEQUENCE</scope>
</reference>
<keyword evidence="1" id="KW-1133">Transmembrane helix</keyword>
<dbReference type="SMART" id="SM00271">
    <property type="entry name" value="DnaJ"/>
    <property type="match status" value="1"/>
</dbReference>
<dbReference type="InterPro" id="IPR036869">
    <property type="entry name" value="J_dom_sf"/>
</dbReference>
<dbReference type="AlphaFoldDB" id="A0A8S4SL03"/>
<sequence length="232" mass="26568">MFFLKRNFDFKSISRFVRLYSSGRRSHYEVLNLQKNCTDKDIKEAFIKLSKQYHPDKNKSTKAQENFVQIVEAYNVLSKPGSRASYDSTAEYDSSGSYVYKTHVPYNLRNNPQYSYYYTQQKSGNTNAKTDYYGIKGLTKLPNLAIIMIMFGVAIIGVILQVVVIRQSYFMQRKRTDEKSMRLAEELEKVRATARGKTNDVQTQIMLDKIVAASNPSVATASLGQTLANEKK</sequence>
<dbReference type="InterPro" id="IPR001623">
    <property type="entry name" value="DnaJ_domain"/>
</dbReference>
<accession>A0A8S4SL03</accession>
<dbReference type="Pfam" id="PF00226">
    <property type="entry name" value="DnaJ"/>
    <property type="match status" value="1"/>
</dbReference>
<dbReference type="Proteomes" id="UP000838756">
    <property type="component" value="Unassembled WGS sequence"/>
</dbReference>
<dbReference type="OrthoDB" id="445556at2759"/>
<gene>
    <name evidence="3" type="primary">jg1709</name>
    <name evidence="3" type="ORF">PAEG_LOCUS27458</name>
</gene>
<feature type="transmembrane region" description="Helical" evidence="1">
    <location>
        <begin position="144"/>
        <end position="165"/>
    </location>
</feature>
<keyword evidence="4" id="KW-1185">Reference proteome</keyword>
<evidence type="ECO:0000259" key="2">
    <source>
        <dbReference type="PROSITE" id="PS50076"/>
    </source>
</evidence>
<dbReference type="SUPFAM" id="SSF46565">
    <property type="entry name" value="Chaperone J-domain"/>
    <property type="match status" value="1"/>
</dbReference>
<dbReference type="PRINTS" id="PR00625">
    <property type="entry name" value="JDOMAIN"/>
</dbReference>
<organism evidence="3 4">
    <name type="scientific">Pararge aegeria aegeria</name>
    <dbReference type="NCBI Taxonomy" id="348720"/>
    <lineage>
        <taxon>Eukaryota</taxon>
        <taxon>Metazoa</taxon>
        <taxon>Ecdysozoa</taxon>
        <taxon>Arthropoda</taxon>
        <taxon>Hexapoda</taxon>
        <taxon>Insecta</taxon>
        <taxon>Pterygota</taxon>
        <taxon>Neoptera</taxon>
        <taxon>Endopterygota</taxon>
        <taxon>Lepidoptera</taxon>
        <taxon>Glossata</taxon>
        <taxon>Ditrysia</taxon>
        <taxon>Papilionoidea</taxon>
        <taxon>Nymphalidae</taxon>
        <taxon>Satyrinae</taxon>
        <taxon>Satyrini</taxon>
        <taxon>Parargina</taxon>
        <taxon>Pararge</taxon>
    </lineage>
</organism>
<comment type="caution">
    <text evidence="3">The sequence shown here is derived from an EMBL/GenBank/DDBJ whole genome shotgun (WGS) entry which is preliminary data.</text>
</comment>
<evidence type="ECO:0000313" key="4">
    <source>
        <dbReference type="Proteomes" id="UP000838756"/>
    </source>
</evidence>
<dbReference type="Gene3D" id="1.10.287.110">
    <property type="entry name" value="DnaJ domain"/>
    <property type="match status" value="1"/>
</dbReference>
<dbReference type="InterPro" id="IPR052763">
    <property type="entry name" value="DnaJ_C4"/>
</dbReference>
<dbReference type="PROSITE" id="PS50076">
    <property type="entry name" value="DNAJ_2"/>
    <property type="match status" value="1"/>
</dbReference>
<dbReference type="EMBL" id="CAKXAJ010026501">
    <property type="protein sequence ID" value="CAH2269180.1"/>
    <property type="molecule type" value="Genomic_DNA"/>
</dbReference>
<keyword evidence="1" id="KW-0472">Membrane</keyword>
<dbReference type="CDD" id="cd06257">
    <property type="entry name" value="DnaJ"/>
    <property type="match status" value="1"/>
</dbReference>
<feature type="domain" description="J" evidence="2">
    <location>
        <begin position="26"/>
        <end position="90"/>
    </location>
</feature>
<protein>
    <submittedName>
        <fullName evidence="3">Jg1709 protein</fullName>
    </submittedName>
</protein>
<proteinExistence type="predicted"/>
<evidence type="ECO:0000313" key="3">
    <source>
        <dbReference type="EMBL" id="CAH2269180.1"/>
    </source>
</evidence>
<name>A0A8S4SL03_9NEOP</name>